<name>A0A6C0I3Z4_9ZZZZ</name>
<organism evidence="1">
    <name type="scientific">viral metagenome</name>
    <dbReference type="NCBI Taxonomy" id="1070528"/>
    <lineage>
        <taxon>unclassified sequences</taxon>
        <taxon>metagenomes</taxon>
        <taxon>organismal metagenomes</taxon>
    </lineage>
</organism>
<dbReference type="AlphaFoldDB" id="A0A6C0I3Z4"/>
<protein>
    <submittedName>
        <fullName evidence="1">Uncharacterized protein</fullName>
    </submittedName>
</protein>
<evidence type="ECO:0000313" key="1">
    <source>
        <dbReference type="EMBL" id="QHT87509.1"/>
    </source>
</evidence>
<reference evidence="1" key="1">
    <citation type="journal article" date="2020" name="Nature">
        <title>Giant virus diversity and host interactions through global metagenomics.</title>
        <authorList>
            <person name="Schulz F."/>
            <person name="Roux S."/>
            <person name="Paez-Espino D."/>
            <person name="Jungbluth S."/>
            <person name="Walsh D.A."/>
            <person name="Denef V.J."/>
            <person name="McMahon K.D."/>
            <person name="Konstantinidis K.T."/>
            <person name="Eloe-Fadrosh E.A."/>
            <person name="Kyrpides N.C."/>
            <person name="Woyke T."/>
        </authorList>
    </citation>
    <scope>NUCLEOTIDE SEQUENCE</scope>
    <source>
        <strain evidence="1">GVMAG-M-3300023184-190</strain>
    </source>
</reference>
<dbReference type="EMBL" id="MN740091">
    <property type="protein sequence ID" value="QHT87509.1"/>
    <property type="molecule type" value="Genomic_DNA"/>
</dbReference>
<accession>A0A6C0I3Z4</accession>
<proteinExistence type="predicted"/>
<sequence length="177" mass="20125">MSTDIERIIDIVKGLFQETEKVGDEFSVSEIEKIYEVIQHLFKKKEEKEVGVGVEKKEEVGVDKKEEVGVDKKEEVGVDKKEEVGVEKDVDLNKNVQLGKMSILEPSNFSLESVTIPKKAPVVVDEYNCQNLLNDTEKQSYETIAVYIDENTEPNTHTCVFKNKDDDEMPNIKKTIA</sequence>